<sequence length="270" mass="30006">MSTAVPIDSGGKVMSVLEQLHRAVLTVHRISMRPADLVLALQQQWDESRARKTQTQVPVTVNQGRSTTQGVPMSVFNQQLLEEVDPGSRAKDRFSASYGARPSESRHSQRSHHRAVSKSVQTGNHEPPNMGRAPKSRRSINEQQSSRRPPTSTATSYIRPVGPELVSIRQPSCTGLPAGWAATHDRFIAYLATHAPLDNNGEIQGKEESRERWGSEDIAILVMDRFGELDGPIKTSMIENRLALLDQAGDNDYFKMPYGAYKYERWGSGV</sequence>
<dbReference type="EMBL" id="MZNU01000302">
    <property type="protein sequence ID" value="OWP00876.1"/>
    <property type="molecule type" value="Genomic_DNA"/>
</dbReference>
<evidence type="ECO:0000256" key="1">
    <source>
        <dbReference type="SAM" id="MobiDB-lite"/>
    </source>
</evidence>
<dbReference type="InParanoid" id="A0A218Z0W6"/>
<dbReference type="OrthoDB" id="5383839at2759"/>
<protein>
    <submittedName>
        <fullName evidence="2">Uncharacterized protein</fullName>
    </submittedName>
</protein>
<feature type="compositionally biased region" description="Polar residues" evidence="1">
    <location>
        <begin position="53"/>
        <end position="69"/>
    </location>
</feature>
<gene>
    <name evidence="2" type="ORF">B2J93_2569</name>
</gene>
<keyword evidence="3" id="KW-1185">Reference proteome</keyword>
<evidence type="ECO:0000313" key="2">
    <source>
        <dbReference type="EMBL" id="OWP00876.1"/>
    </source>
</evidence>
<accession>A0A218Z0W6</accession>
<comment type="caution">
    <text evidence="2">The sequence shown here is derived from an EMBL/GenBank/DDBJ whole genome shotgun (WGS) entry which is preliminary data.</text>
</comment>
<dbReference type="AlphaFoldDB" id="A0A218Z0W6"/>
<organism evidence="2 3">
    <name type="scientific">Diplocarpon coronariae</name>
    <dbReference type="NCBI Taxonomy" id="2795749"/>
    <lineage>
        <taxon>Eukaryota</taxon>
        <taxon>Fungi</taxon>
        <taxon>Dikarya</taxon>
        <taxon>Ascomycota</taxon>
        <taxon>Pezizomycotina</taxon>
        <taxon>Leotiomycetes</taxon>
        <taxon>Helotiales</taxon>
        <taxon>Drepanopezizaceae</taxon>
        <taxon>Diplocarpon</taxon>
    </lineage>
</organism>
<feature type="region of interest" description="Disordered" evidence="1">
    <location>
        <begin position="83"/>
        <end position="159"/>
    </location>
</feature>
<feature type="compositionally biased region" description="Low complexity" evidence="1">
    <location>
        <begin position="146"/>
        <end position="156"/>
    </location>
</feature>
<feature type="region of interest" description="Disordered" evidence="1">
    <location>
        <begin position="48"/>
        <end position="69"/>
    </location>
</feature>
<proteinExistence type="predicted"/>
<name>A0A218Z0W6_9HELO</name>
<dbReference type="Proteomes" id="UP000242519">
    <property type="component" value="Unassembled WGS sequence"/>
</dbReference>
<reference evidence="2 3" key="1">
    <citation type="submission" date="2017-04" db="EMBL/GenBank/DDBJ databases">
        <title>Draft genome sequence of Marssonina coronaria NL1: causal agent of apple blotch.</title>
        <authorList>
            <person name="Cheng Q."/>
        </authorList>
    </citation>
    <scope>NUCLEOTIDE SEQUENCE [LARGE SCALE GENOMIC DNA]</scope>
    <source>
        <strain evidence="2 3">NL1</strain>
    </source>
</reference>
<evidence type="ECO:0000313" key="3">
    <source>
        <dbReference type="Proteomes" id="UP000242519"/>
    </source>
</evidence>